<dbReference type="RefSeq" id="WP_079684521.1">
    <property type="nucleotide sequence ID" value="NZ_FUYQ01000031.1"/>
</dbReference>
<evidence type="ECO:0000313" key="3">
    <source>
        <dbReference type="Proteomes" id="UP000190852"/>
    </source>
</evidence>
<dbReference type="PANTHER" id="PTHR10632">
    <property type="entry name" value="SULFIDE:QUINONE OXIDOREDUCTASE"/>
    <property type="match status" value="1"/>
</dbReference>
<proteinExistence type="predicted"/>
<keyword evidence="3" id="KW-1185">Reference proteome</keyword>
<dbReference type="Gene3D" id="3.50.50.100">
    <property type="match status" value="1"/>
</dbReference>
<dbReference type="Pfam" id="PF07992">
    <property type="entry name" value="Pyr_redox_2"/>
    <property type="match status" value="1"/>
</dbReference>
<dbReference type="Proteomes" id="UP000190852">
    <property type="component" value="Unassembled WGS sequence"/>
</dbReference>
<dbReference type="PANTHER" id="PTHR10632:SF2">
    <property type="entry name" value="SULFIDE:QUINONE OXIDOREDUCTASE, MITOCHONDRIAL"/>
    <property type="match status" value="1"/>
</dbReference>
<dbReference type="GO" id="GO:0070224">
    <property type="term" value="F:sulfide:quinone oxidoreductase activity"/>
    <property type="evidence" value="ECO:0007669"/>
    <property type="project" value="TreeGrafter"/>
</dbReference>
<dbReference type="AlphaFoldDB" id="A0A1T5EUQ3"/>
<dbReference type="InterPro" id="IPR006311">
    <property type="entry name" value="TAT_signal"/>
</dbReference>
<feature type="domain" description="FAD/NAD(P)-binding" evidence="1">
    <location>
        <begin position="51"/>
        <end position="163"/>
    </location>
</feature>
<evidence type="ECO:0000313" key="2">
    <source>
        <dbReference type="EMBL" id="SKB87626.1"/>
    </source>
</evidence>
<dbReference type="EMBL" id="FUYQ01000031">
    <property type="protein sequence ID" value="SKB87626.1"/>
    <property type="molecule type" value="Genomic_DNA"/>
</dbReference>
<protein>
    <submittedName>
        <fullName evidence="2">Sulfide:quinone oxidoreductase</fullName>
    </submittedName>
</protein>
<dbReference type="PROSITE" id="PS51318">
    <property type="entry name" value="TAT"/>
    <property type="match status" value="1"/>
</dbReference>
<dbReference type="InterPro" id="IPR015904">
    <property type="entry name" value="Sulphide_quinone_reductase"/>
</dbReference>
<accession>A0A1T5EUQ3</accession>
<gene>
    <name evidence="2" type="ORF">SAMN05660349_03143</name>
</gene>
<dbReference type="GO" id="GO:0071949">
    <property type="term" value="F:FAD binding"/>
    <property type="evidence" value="ECO:0007669"/>
    <property type="project" value="TreeGrafter"/>
</dbReference>
<dbReference type="InterPro" id="IPR036188">
    <property type="entry name" value="FAD/NAD-bd_sf"/>
</dbReference>
<reference evidence="3" key="1">
    <citation type="submission" date="2017-02" db="EMBL/GenBank/DDBJ databases">
        <authorList>
            <person name="Varghese N."/>
            <person name="Submissions S."/>
        </authorList>
    </citation>
    <scope>NUCLEOTIDE SEQUENCE [LARGE SCALE GENOMIC DNA]</scope>
    <source>
        <strain evidence="3">DSM 24967</strain>
    </source>
</reference>
<organism evidence="2 3">
    <name type="scientific">Parabacteroides chartae</name>
    <dbReference type="NCBI Taxonomy" id="1037355"/>
    <lineage>
        <taxon>Bacteria</taxon>
        <taxon>Pseudomonadati</taxon>
        <taxon>Bacteroidota</taxon>
        <taxon>Bacteroidia</taxon>
        <taxon>Bacteroidales</taxon>
        <taxon>Tannerellaceae</taxon>
        <taxon>Parabacteroides</taxon>
    </lineage>
</organism>
<sequence>MNNNELKERLELLEKAGMDRRHFLKLMGMTGMLTVAGTSQIKAFSSNAKGKIVIIGGGAAGISMAARLMNWLDEPDVTLIDPSELQYYQPGFTLIASGVYQPEDVYKKQEACIPSGVKWIKDSVAAVDPVKNEIRTQTNGVVAYDFLVLTPGLQINWNLVEGMTQETLGQGNAHCIYDFEGAKRTWAALQEFGKKGGRGIFTDTYTKHKCGGAPKKICLLTEHYTRQQNTRDKVKLDYFTAAHELYDVKYYTTRLEEIYKERNVSITLNYRVKGIDTSAKKVFFNKVEKVEKELKDEQTGKLTKVEEKIVTPYTEDYDFLHFTPPMSAPDFVRDSGLGWTEGKLAAEAWVMVDKETLVHKTYNNIVSLGDVAGIPTSKTSAAVRMQVPLAAKNLISLMEGKEPVEKYDGYAACPIITEYGKVLLCEFDYDKNPKPSVPFNFMDMSQEQWLAWVLKVYILKPMYFYGMLNGYA</sequence>
<name>A0A1T5EUQ3_9BACT</name>
<dbReference type="SUPFAM" id="SSF51905">
    <property type="entry name" value="FAD/NAD(P)-binding domain"/>
    <property type="match status" value="2"/>
</dbReference>
<evidence type="ECO:0000259" key="1">
    <source>
        <dbReference type="Pfam" id="PF07992"/>
    </source>
</evidence>
<dbReference type="InterPro" id="IPR023753">
    <property type="entry name" value="FAD/NAD-binding_dom"/>
</dbReference>
<dbReference type="GO" id="GO:0070221">
    <property type="term" value="P:sulfide oxidation, using sulfide:quinone oxidoreductase"/>
    <property type="evidence" value="ECO:0007669"/>
    <property type="project" value="TreeGrafter"/>
</dbReference>